<sequence>MQAVRHHLSVVLVLVVVLAALLVGPAPAGGSLHLPSRDLWRKSSVWRLVQTQHEYPQHRNEFTTLGKPLEGSRRRKPHNPHKVRIAQSSHYELKYTLGRKIVFICVARGNPRPQITWFKDGIELYAHNFFKVHEWQIGKRKFKSKMEIDPATPMDVGFYECVADNYHSVDVRGFRTEYTASRAVQQHNMRG</sequence>
<dbReference type="PROSITE" id="PS50835">
    <property type="entry name" value="IG_LIKE"/>
    <property type="match status" value="1"/>
</dbReference>
<dbReference type="SMART" id="SM00409">
    <property type="entry name" value="IG"/>
    <property type="match status" value="1"/>
</dbReference>
<keyword evidence="4" id="KW-1185">Reference proteome</keyword>
<dbReference type="InterPro" id="IPR036179">
    <property type="entry name" value="Ig-like_dom_sf"/>
</dbReference>
<feature type="domain" description="Ig-like" evidence="2">
    <location>
        <begin position="80"/>
        <end position="181"/>
    </location>
</feature>
<dbReference type="Proteomes" id="UP000440578">
    <property type="component" value="Unassembled WGS sequence"/>
</dbReference>
<comment type="caution">
    <text evidence="3">The sequence shown here is derived from an EMBL/GenBank/DDBJ whole genome shotgun (WGS) entry which is preliminary data.</text>
</comment>
<dbReference type="InterPro" id="IPR003599">
    <property type="entry name" value="Ig_sub"/>
</dbReference>
<dbReference type="InterPro" id="IPR013098">
    <property type="entry name" value="Ig_I-set"/>
</dbReference>
<evidence type="ECO:0000313" key="4">
    <source>
        <dbReference type="Proteomes" id="UP000440578"/>
    </source>
</evidence>
<dbReference type="SUPFAM" id="SSF48726">
    <property type="entry name" value="Immunoglobulin"/>
    <property type="match status" value="1"/>
</dbReference>
<dbReference type="InterPro" id="IPR013783">
    <property type="entry name" value="Ig-like_fold"/>
</dbReference>
<dbReference type="InterPro" id="IPR003598">
    <property type="entry name" value="Ig_sub2"/>
</dbReference>
<evidence type="ECO:0000256" key="1">
    <source>
        <dbReference type="SAM" id="SignalP"/>
    </source>
</evidence>
<proteinExistence type="predicted"/>
<organism evidence="3 4">
    <name type="scientific">Amphibalanus amphitrite</name>
    <name type="common">Striped barnacle</name>
    <name type="synonym">Balanus amphitrite</name>
    <dbReference type="NCBI Taxonomy" id="1232801"/>
    <lineage>
        <taxon>Eukaryota</taxon>
        <taxon>Metazoa</taxon>
        <taxon>Ecdysozoa</taxon>
        <taxon>Arthropoda</taxon>
        <taxon>Crustacea</taxon>
        <taxon>Multicrustacea</taxon>
        <taxon>Cirripedia</taxon>
        <taxon>Thoracica</taxon>
        <taxon>Thoracicalcarea</taxon>
        <taxon>Balanomorpha</taxon>
        <taxon>Balanoidea</taxon>
        <taxon>Balanidae</taxon>
        <taxon>Amphibalaninae</taxon>
        <taxon>Amphibalanus</taxon>
    </lineage>
</organism>
<dbReference type="SMART" id="SM00408">
    <property type="entry name" value="IGc2"/>
    <property type="match status" value="1"/>
</dbReference>
<gene>
    <name evidence="3" type="primary">oig-4</name>
    <name evidence="3" type="ORF">FJT64_022187</name>
</gene>
<dbReference type="EMBL" id="VIIS01000678">
    <property type="protein sequence ID" value="KAF0306267.1"/>
    <property type="molecule type" value="Genomic_DNA"/>
</dbReference>
<feature type="chain" id="PRO_5025372982" evidence="1">
    <location>
        <begin position="29"/>
        <end position="191"/>
    </location>
</feature>
<dbReference type="CDD" id="cd00096">
    <property type="entry name" value="Ig"/>
    <property type="match status" value="1"/>
</dbReference>
<dbReference type="InterPro" id="IPR007110">
    <property type="entry name" value="Ig-like_dom"/>
</dbReference>
<evidence type="ECO:0000259" key="2">
    <source>
        <dbReference type="PROSITE" id="PS50835"/>
    </source>
</evidence>
<name>A0A6A4WFB1_AMPAM</name>
<dbReference type="Gene3D" id="2.60.40.10">
    <property type="entry name" value="Immunoglobulins"/>
    <property type="match status" value="1"/>
</dbReference>
<reference evidence="3 4" key="1">
    <citation type="submission" date="2019-07" db="EMBL/GenBank/DDBJ databases">
        <title>Draft genome assembly of a fouling barnacle, Amphibalanus amphitrite (Darwin, 1854): The first reference genome for Thecostraca.</title>
        <authorList>
            <person name="Kim W."/>
        </authorList>
    </citation>
    <scope>NUCLEOTIDE SEQUENCE [LARGE SCALE GENOMIC DNA]</scope>
    <source>
        <strain evidence="3">SNU_AA5</strain>
        <tissue evidence="3">Soma without cirri and trophi</tissue>
    </source>
</reference>
<dbReference type="OrthoDB" id="6127080at2759"/>
<protein>
    <submittedName>
        <fullName evidence="3">Immunoglobulin domain-containing protein oig-4</fullName>
    </submittedName>
</protein>
<accession>A0A6A4WFB1</accession>
<feature type="signal peptide" evidence="1">
    <location>
        <begin position="1"/>
        <end position="28"/>
    </location>
</feature>
<dbReference type="Pfam" id="PF07679">
    <property type="entry name" value="I-set"/>
    <property type="match status" value="1"/>
</dbReference>
<evidence type="ECO:0000313" key="3">
    <source>
        <dbReference type="EMBL" id="KAF0306267.1"/>
    </source>
</evidence>
<dbReference type="AlphaFoldDB" id="A0A6A4WFB1"/>
<keyword evidence="1" id="KW-0732">Signal</keyword>